<dbReference type="AlphaFoldDB" id="A0A2U1APD3"/>
<feature type="chain" id="PRO_5015508635" evidence="2">
    <location>
        <begin position="21"/>
        <end position="131"/>
    </location>
</feature>
<dbReference type="OrthoDB" id="9851636at2"/>
<feature type="region of interest" description="Disordered" evidence="1">
    <location>
        <begin position="65"/>
        <end position="112"/>
    </location>
</feature>
<evidence type="ECO:0000256" key="2">
    <source>
        <dbReference type="SAM" id="SignalP"/>
    </source>
</evidence>
<proteinExistence type="predicted"/>
<evidence type="ECO:0000256" key="1">
    <source>
        <dbReference type="SAM" id="MobiDB-lite"/>
    </source>
</evidence>
<keyword evidence="2" id="KW-0732">Signal</keyword>
<feature type="compositionally biased region" description="Basic and acidic residues" evidence="1">
    <location>
        <begin position="72"/>
        <end position="112"/>
    </location>
</feature>
<evidence type="ECO:0000313" key="3">
    <source>
        <dbReference type="EMBL" id="PVY38191.1"/>
    </source>
</evidence>
<dbReference type="Proteomes" id="UP000245466">
    <property type="component" value="Unassembled WGS sequence"/>
</dbReference>
<organism evidence="3 4">
    <name type="scientific">Pontibacter virosus</name>
    <dbReference type="NCBI Taxonomy" id="1765052"/>
    <lineage>
        <taxon>Bacteria</taxon>
        <taxon>Pseudomonadati</taxon>
        <taxon>Bacteroidota</taxon>
        <taxon>Cytophagia</taxon>
        <taxon>Cytophagales</taxon>
        <taxon>Hymenobacteraceae</taxon>
        <taxon>Pontibacter</taxon>
    </lineage>
</organism>
<evidence type="ECO:0000313" key="4">
    <source>
        <dbReference type="Proteomes" id="UP000245466"/>
    </source>
</evidence>
<comment type="caution">
    <text evidence="3">The sequence shown here is derived from an EMBL/GenBank/DDBJ whole genome shotgun (WGS) entry which is preliminary data.</text>
</comment>
<gene>
    <name evidence="3" type="ORF">C8E01_11838</name>
</gene>
<accession>A0A2U1APD3</accession>
<protein>
    <submittedName>
        <fullName evidence="3">Uncharacterized protein</fullName>
    </submittedName>
</protein>
<sequence length="131" mass="15828">MKKVLTIVLMTMLMVVGGEAAIAKDHDHRKCKDRHHSKGKVVYVDKKYRGHDDCKHCKSHRDKRYASKSCCSHHDDRYSRNDRRWERDRDYDRDHRGRVEDRRHIPTSREARDRALAKVILEERHRSQNKR</sequence>
<keyword evidence="4" id="KW-1185">Reference proteome</keyword>
<feature type="signal peptide" evidence="2">
    <location>
        <begin position="1"/>
        <end position="20"/>
    </location>
</feature>
<name>A0A2U1APD3_9BACT</name>
<reference evidence="3 4" key="1">
    <citation type="submission" date="2018-04" db="EMBL/GenBank/DDBJ databases">
        <title>Genomic Encyclopedia of Type Strains, Phase IV (KMG-IV): sequencing the most valuable type-strain genomes for metagenomic binning, comparative biology and taxonomic classification.</title>
        <authorList>
            <person name="Goeker M."/>
        </authorList>
    </citation>
    <scope>NUCLEOTIDE SEQUENCE [LARGE SCALE GENOMIC DNA]</scope>
    <source>
        <strain evidence="3 4">DSM 100231</strain>
    </source>
</reference>
<dbReference type="EMBL" id="QEKI01000018">
    <property type="protein sequence ID" value="PVY38191.1"/>
    <property type="molecule type" value="Genomic_DNA"/>
</dbReference>
<dbReference type="RefSeq" id="WP_133242797.1">
    <property type="nucleotide sequence ID" value="NZ_QEKI01000018.1"/>
</dbReference>